<feature type="chain" id="PRO_5020821350" description="Small secreted domain DUF320" evidence="1">
    <location>
        <begin position="30"/>
        <end position="70"/>
    </location>
</feature>
<keyword evidence="3" id="KW-1185">Reference proteome</keyword>
<organism evidence="2 3">
    <name type="scientific">Nocardia ignorata</name>
    <dbReference type="NCBI Taxonomy" id="145285"/>
    <lineage>
        <taxon>Bacteria</taxon>
        <taxon>Bacillati</taxon>
        <taxon>Actinomycetota</taxon>
        <taxon>Actinomycetes</taxon>
        <taxon>Mycobacteriales</taxon>
        <taxon>Nocardiaceae</taxon>
        <taxon>Nocardia</taxon>
    </lineage>
</organism>
<evidence type="ECO:0008006" key="4">
    <source>
        <dbReference type="Google" id="ProtNLM"/>
    </source>
</evidence>
<dbReference type="Proteomes" id="UP000295087">
    <property type="component" value="Unassembled WGS sequence"/>
</dbReference>
<evidence type="ECO:0000313" key="3">
    <source>
        <dbReference type="Proteomes" id="UP000295087"/>
    </source>
</evidence>
<gene>
    <name evidence="2" type="ORF">DFR75_1012077</name>
</gene>
<dbReference type="RefSeq" id="WP_067484529.1">
    <property type="nucleotide sequence ID" value="NZ_JBHXPO010000004.1"/>
</dbReference>
<feature type="signal peptide" evidence="1">
    <location>
        <begin position="1"/>
        <end position="29"/>
    </location>
</feature>
<evidence type="ECO:0000313" key="2">
    <source>
        <dbReference type="EMBL" id="TDP42958.1"/>
    </source>
</evidence>
<accession>A0A4R6PVR0</accession>
<dbReference type="AlphaFoldDB" id="A0A4R6PVR0"/>
<keyword evidence="1" id="KW-0732">Signal</keyword>
<evidence type="ECO:0000256" key="1">
    <source>
        <dbReference type="SAM" id="SignalP"/>
    </source>
</evidence>
<reference evidence="2 3" key="1">
    <citation type="submission" date="2019-03" db="EMBL/GenBank/DDBJ databases">
        <title>Genomic Encyclopedia of Type Strains, Phase IV (KMG-IV): sequencing the most valuable type-strain genomes for metagenomic binning, comparative biology and taxonomic classification.</title>
        <authorList>
            <person name="Goeker M."/>
        </authorList>
    </citation>
    <scope>NUCLEOTIDE SEQUENCE [LARGE SCALE GENOMIC DNA]</scope>
    <source>
        <strain evidence="2 3">DSM 44496</strain>
    </source>
</reference>
<name>A0A4R6PVR0_NOCIG</name>
<proteinExistence type="predicted"/>
<comment type="caution">
    <text evidence="2">The sequence shown here is derived from an EMBL/GenBank/DDBJ whole genome shotgun (WGS) entry which is preliminary data.</text>
</comment>
<sequence length="70" mass="6828">MSVRTKRVFAGALAAAALSLAAPLGTAQAASPLSIADSGSSSIGCTSTDINPCPIRPLLDLLTLVTSGSA</sequence>
<protein>
    <recommendedName>
        <fullName evidence="4">Small secreted domain DUF320</fullName>
    </recommendedName>
</protein>
<dbReference type="EMBL" id="SNXK01000001">
    <property type="protein sequence ID" value="TDP42958.1"/>
    <property type="molecule type" value="Genomic_DNA"/>
</dbReference>